<name>A0A1H8D931_9SPHI</name>
<dbReference type="Proteomes" id="UP000198942">
    <property type="component" value="Unassembled WGS sequence"/>
</dbReference>
<organism evidence="1 2">
    <name type="scientific">Mucilaginibacter gossypiicola</name>
    <dbReference type="NCBI Taxonomy" id="551995"/>
    <lineage>
        <taxon>Bacteria</taxon>
        <taxon>Pseudomonadati</taxon>
        <taxon>Bacteroidota</taxon>
        <taxon>Sphingobacteriia</taxon>
        <taxon>Sphingobacteriales</taxon>
        <taxon>Sphingobacteriaceae</taxon>
        <taxon>Mucilaginibacter</taxon>
    </lineage>
</organism>
<dbReference type="STRING" id="551995.SAMN05192574_102261"/>
<dbReference type="AlphaFoldDB" id="A0A1H8D931"/>
<accession>A0A1H8D931</accession>
<keyword evidence="2" id="KW-1185">Reference proteome</keyword>
<evidence type="ECO:0000313" key="1">
    <source>
        <dbReference type="EMBL" id="SEN03861.1"/>
    </source>
</evidence>
<sequence>MNNYTIKDLSESKDRYKLFAFISDNEQAEKLNYIESLGLTTINIGKEVAIYINSLSNYKYLSIDVYDFVKNHLEEKKCKIDKIGNEVVAIYNLGILLEPLLELKVTQLLKEISKSIALLIIWENNLITETKLCWPNQNNQVYIDFSDTSLLKLIHAI</sequence>
<protein>
    <submittedName>
        <fullName evidence="1">Uncharacterized protein</fullName>
    </submittedName>
</protein>
<reference evidence="2" key="1">
    <citation type="submission" date="2016-10" db="EMBL/GenBank/DDBJ databases">
        <authorList>
            <person name="Varghese N."/>
            <person name="Submissions S."/>
        </authorList>
    </citation>
    <scope>NUCLEOTIDE SEQUENCE [LARGE SCALE GENOMIC DNA]</scope>
    <source>
        <strain evidence="2">Gh-48</strain>
    </source>
</reference>
<dbReference type="EMBL" id="FOCL01000002">
    <property type="protein sequence ID" value="SEN03861.1"/>
    <property type="molecule type" value="Genomic_DNA"/>
</dbReference>
<proteinExistence type="predicted"/>
<dbReference type="RefSeq" id="WP_091209297.1">
    <property type="nucleotide sequence ID" value="NZ_FOCL01000002.1"/>
</dbReference>
<evidence type="ECO:0000313" key="2">
    <source>
        <dbReference type="Proteomes" id="UP000198942"/>
    </source>
</evidence>
<gene>
    <name evidence="1" type="ORF">SAMN05192574_102261</name>
</gene>